<organism evidence="2 4">
    <name type="scientific">Nephila pilipes</name>
    <name type="common">Giant wood spider</name>
    <name type="synonym">Nephila maculata</name>
    <dbReference type="NCBI Taxonomy" id="299642"/>
    <lineage>
        <taxon>Eukaryota</taxon>
        <taxon>Metazoa</taxon>
        <taxon>Ecdysozoa</taxon>
        <taxon>Arthropoda</taxon>
        <taxon>Chelicerata</taxon>
        <taxon>Arachnida</taxon>
        <taxon>Araneae</taxon>
        <taxon>Araneomorphae</taxon>
        <taxon>Entelegynae</taxon>
        <taxon>Araneoidea</taxon>
        <taxon>Nephilidae</taxon>
        <taxon>Nephila</taxon>
    </lineage>
</organism>
<evidence type="ECO:0000313" key="2">
    <source>
        <dbReference type="EMBL" id="GFS50389.1"/>
    </source>
</evidence>
<name>A0A8X6MGU1_NEPPI</name>
<comment type="caution">
    <text evidence="2">The sequence shown here is derived from an EMBL/GenBank/DDBJ whole genome shotgun (WGS) entry which is preliminary data.</text>
</comment>
<reference evidence="2" key="1">
    <citation type="submission" date="2020-08" db="EMBL/GenBank/DDBJ databases">
        <title>Multicomponent nature underlies the extraordinary mechanical properties of spider dragline silk.</title>
        <authorList>
            <person name="Kono N."/>
            <person name="Nakamura H."/>
            <person name="Mori M."/>
            <person name="Yoshida Y."/>
            <person name="Ohtoshi R."/>
            <person name="Malay A.D."/>
            <person name="Moran D.A.P."/>
            <person name="Tomita M."/>
            <person name="Numata K."/>
            <person name="Arakawa K."/>
        </authorList>
    </citation>
    <scope>NUCLEOTIDE SEQUENCE</scope>
</reference>
<dbReference type="Proteomes" id="UP000887013">
    <property type="component" value="Unassembled WGS sequence"/>
</dbReference>
<dbReference type="EMBL" id="BMAW01068847">
    <property type="protein sequence ID" value="GFT66108.1"/>
    <property type="molecule type" value="Genomic_DNA"/>
</dbReference>
<evidence type="ECO:0000313" key="4">
    <source>
        <dbReference type="Proteomes" id="UP000887013"/>
    </source>
</evidence>
<protein>
    <submittedName>
        <fullName evidence="2">Uncharacterized protein</fullName>
    </submittedName>
</protein>
<evidence type="ECO:0000256" key="1">
    <source>
        <dbReference type="SAM" id="MobiDB-lite"/>
    </source>
</evidence>
<proteinExistence type="predicted"/>
<accession>A0A8X6MGU1</accession>
<gene>
    <name evidence="2" type="ORF">NPIL_627941</name>
    <name evidence="3" type="ORF">NPIL_644981</name>
</gene>
<keyword evidence="4" id="KW-1185">Reference proteome</keyword>
<dbReference type="AlphaFoldDB" id="A0A8X6MGU1"/>
<evidence type="ECO:0000313" key="3">
    <source>
        <dbReference type="EMBL" id="GFT66108.1"/>
    </source>
</evidence>
<feature type="compositionally biased region" description="Basic and acidic residues" evidence="1">
    <location>
        <begin position="70"/>
        <end position="90"/>
    </location>
</feature>
<sequence length="143" mass="16171">MELCNRQMRPGSSTSETFSGIPHLNSTAYAGFTFNLINTQIPIQPSNVKIFTHKCKTSYENSLAINPDTMHTDESHSEGPFAKKEQYDNVRKRHATKSQPDNYLEESMKKRLNSKGTVNSLNNQSSLCEEDYIENIFSGCQVT</sequence>
<feature type="region of interest" description="Disordered" evidence="1">
    <location>
        <begin position="66"/>
        <end position="104"/>
    </location>
</feature>
<dbReference type="EMBL" id="BMAW01091549">
    <property type="protein sequence ID" value="GFS50389.1"/>
    <property type="molecule type" value="Genomic_DNA"/>
</dbReference>